<protein>
    <recommendedName>
        <fullName evidence="5">DNA endonuclease activator Ctp1 C-terminal domain-containing protein</fullName>
    </recommendedName>
</protein>
<dbReference type="EMBL" id="JAWDJX010000010">
    <property type="protein sequence ID" value="KAK3054979.1"/>
    <property type="molecule type" value="Genomic_DNA"/>
</dbReference>
<comment type="caution">
    <text evidence="6">The sequence shown here is derived from an EMBL/GenBank/DDBJ whole genome shotgun (WGS) entry which is preliminary data.</text>
</comment>
<feature type="domain" description="DNA endonuclease activator Ctp1 C-terminal" evidence="5">
    <location>
        <begin position="479"/>
        <end position="587"/>
    </location>
</feature>
<keyword evidence="7" id="KW-1185">Reference proteome</keyword>
<dbReference type="AlphaFoldDB" id="A0AAJ0DQM0"/>
<sequence length="624" mass="70639">MASPAPDGFVTKAEHNRLVQKYNDLAQNYRALEAKRKADIGAIRADHAKKDEQLQQWKAWIAHNRDRLWPNSDRKHDEPTIATSVPSVDETKQPTQRTPSSQTTEDEVRSSPLANSHQSSDGVEVVSARPVKRRRGNPGLSMPPPARVKQEPNSPEKPIEFGSDELSPHLQRKGPLLRTETSDLDALTTLMRTPRRRRRDRAQSAQHERPPNMLQAVSSLSEDDEREADMPNVMPGPGDHTEDSNRRDFELQPQGQASRSNALQPLSVNVPYVAEPNRSMKRKRRSGDEIREKIAFLSEDGEMQPSQNVDPTTKQPVKSNVSRRLDSLLEGPTPDRAPLPQRPTPQTAIRRTGKDHLMNARQPQTTPSSNERPRAPTRSFVAPGKTSPPLQVKEEALGSGGPDSLLSHDKRVTPAATVQRKARRSPVRRQPAQFKRPRGLEKSPPPPEPDDEPLRSRLLDTLDLDDFKINPKYLGSDFAFADTLRGRDQRRCLQGCTRPDCCGNTFRAAVESGIMKSTKNDSQVLEEYLGPDWARITGGYDAERRAKFLVEAHAFALSNQYGKHRTAYERAKSPPGFWRTDMPSTQEEEEDRSRAREMVRQKVEERWREALRPGGRWLFRDERP</sequence>
<feature type="region of interest" description="Disordered" evidence="4">
    <location>
        <begin position="573"/>
        <end position="596"/>
    </location>
</feature>
<evidence type="ECO:0000259" key="5">
    <source>
        <dbReference type="Pfam" id="PF08573"/>
    </source>
</evidence>
<feature type="compositionally biased region" description="Polar residues" evidence="4">
    <location>
        <begin position="112"/>
        <end position="121"/>
    </location>
</feature>
<accession>A0AAJ0DQM0</accession>
<feature type="compositionally biased region" description="Basic and acidic residues" evidence="4">
    <location>
        <begin position="239"/>
        <end position="250"/>
    </location>
</feature>
<evidence type="ECO:0000313" key="7">
    <source>
        <dbReference type="Proteomes" id="UP001271007"/>
    </source>
</evidence>
<keyword evidence="2" id="KW-0227">DNA damage</keyword>
<keyword evidence="3" id="KW-0539">Nucleus</keyword>
<feature type="compositionally biased region" description="Polar residues" evidence="4">
    <location>
        <begin position="304"/>
        <end position="322"/>
    </location>
</feature>
<dbReference type="Proteomes" id="UP001271007">
    <property type="component" value="Unassembled WGS sequence"/>
</dbReference>
<gene>
    <name evidence="6" type="ORF">LTR09_004139</name>
</gene>
<evidence type="ECO:0000313" key="6">
    <source>
        <dbReference type="EMBL" id="KAK3054979.1"/>
    </source>
</evidence>
<feature type="compositionally biased region" description="Basic and acidic residues" evidence="4">
    <location>
        <begin position="65"/>
        <end position="79"/>
    </location>
</feature>
<organism evidence="6 7">
    <name type="scientific">Extremus antarcticus</name>
    <dbReference type="NCBI Taxonomy" id="702011"/>
    <lineage>
        <taxon>Eukaryota</taxon>
        <taxon>Fungi</taxon>
        <taxon>Dikarya</taxon>
        <taxon>Ascomycota</taxon>
        <taxon>Pezizomycotina</taxon>
        <taxon>Dothideomycetes</taxon>
        <taxon>Dothideomycetidae</taxon>
        <taxon>Mycosphaerellales</taxon>
        <taxon>Extremaceae</taxon>
        <taxon>Extremus</taxon>
    </lineage>
</organism>
<name>A0AAJ0DQM0_9PEZI</name>
<feature type="compositionally biased region" description="Low complexity" evidence="4">
    <location>
        <begin position="93"/>
        <end position="103"/>
    </location>
</feature>
<evidence type="ECO:0000256" key="3">
    <source>
        <dbReference type="ARBA" id="ARBA00023242"/>
    </source>
</evidence>
<feature type="compositionally biased region" description="Polar residues" evidence="4">
    <location>
        <begin position="361"/>
        <end position="370"/>
    </location>
</feature>
<evidence type="ECO:0000256" key="4">
    <source>
        <dbReference type="SAM" id="MobiDB-lite"/>
    </source>
</evidence>
<evidence type="ECO:0000256" key="2">
    <source>
        <dbReference type="ARBA" id="ARBA00022763"/>
    </source>
</evidence>
<comment type="subcellular location">
    <subcellularLocation>
        <location evidence="1">Nucleus</location>
    </subcellularLocation>
</comment>
<reference evidence="6" key="1">
    <citation type="submission" date="2023-04" db="EMBL/GenBank/DDBJ databases">
        <title>Black Yeasts Isolated from many extreme environments.</title>
        <authorList>
            <person name="Coleine C."/>
            <person name="Stajich J.E."/>
            <person name="Selbmann L."/>
        </authorList>
    </citation>
    <scope>NUCLEOTIDE SEQUENCE</scope>
    <source>
        <strain evidence="6">CCFEE 5312</strain>
    </source>
</reference>
<dbReference type="GO" id="GO:0006281">
    <property type="term" value="P:DNA repair"/>
    <property type="evidence" value="ECO:0007669"/>
    <property type="project" value="InterPro"/>
</dbReference>
<evidence type="ECO:0000256" key="1">
    <source>
        <dbReference type="ARBA" id="ARBA00004123"/>
    </source>
</evidence>
<dbReference type="GO" id="GO:0005634">
    <property type="term" value="C:nucleus"/>
    <property type="evidence" value="ECO:0007669"/>
    <property type="project" value="UniProtKB-SubCell"/>
</dbReference>
<feature type="region of interest" description="Disordered" evidence="4">
    <location>
        <begin position="65"/>
        <end position="455"/>
    </location>
</feature>
<proteinExistence type="predicted"/>
<dbReference type="InterPro" id="IPR013882">
    <property type="entry name" value="Ctp1_C"/>
</dbReference>
<dbReference type="Pfam" id="PF08573">
    <property type="entry name" value="SAE2"/>
    <property type="match status" value="1"/>
</dbReference>
<feature type="compositionally biased region" description="Polar residues" evidence="4">
    <location>
        <begin position="253"/>
        <end position="267"/>
    </location>
</feature>